<evidence type="ECO:0000313" key="3">
    <source>
        <dbReference type="Proteomes" id="UP000821853"/>
    </source>
</evidence>
<organism evidence="2 3">
    <name type="scientific">Haemaphysalis longicornis</name>
    <name type="common">Bush tick</name>
    <dbReference type="NCBI Taxonomy" id="44386"/>
    <lineage>
        <taxon>Eukaryota</taxon>
        <taxon>Metazoa</taxon>
        <taxon>Ecdysozoa</taxon>
        <taxon>Arthropoda</taxon>
        <taxon>Chelicerata</taxon>
        <taxon>Arachnida</taxon>
        <taxon>Acari</taxon>
        <taxon>Parasitiformes</taxon>
        <taxon>Ixodida</taxon>
        <taxon>Ixodoidea</taxon>
        <taxon>Ixodidae</taxon>
        <taxon>Haemaphysalinae</taxon>
        <taxon>Haemaphysalis</taxon>
    </lineage>
</organism>
<dbReference type="EMBL" id="JABSTR010000011">
    <property type="protein sequence ID" value="KAH9382568.1"/>
    <property type="molecule type" value="Genomic_DNA"/>
</dbReference>
<reference evidence="2 3" key="1">
    <citation type="journal article" date="2020" name="Cell">
        <title>Large-Scale Comparative Analyses of Tick Genomes Elucidate Their Genetic Diversity and Vector Capacities.</title>
        <authorList>
            <consortium name="Tick Genome and Microbiome Consortium (TIGMIC)"/>
            <person name="Jia N."/>
            <person name="Wang J."/>
            <person name="Shi W."/>
            <person name="Du L."/>
            <person name="Sun Y."/>
            <person name="Zhan W."/>
            <person name="Jiang J.F."/>
            <person name="Wang Q."/>
            <person name="Zhang B."/>
            <person name="Ji P."/>
            <person name="Bell-Sakyi L."/>
            <person name="Cui X.M."/>
            <person name="Yuan T.T."/>
            <person name="Jiang B.G."/>
            <person name="Yang W.F."/>
            <person name="Lam T.T."/>
            <person name="Chang Q.C."/>
            <person name="Ding S.J."/>
            <person name="Wang X.J."/>
            <person name="Zhu J.G."/>
            <person name="Ruan X.D."/>
            <person name="Zhao L."/>
            <person name="Wei J.T."/>
            <person name="Ye R.Z."/>
            <person name="Que T.C."/>
            <person name="Du C.H."/>
            <person name="Zhou Y.H."/>
            <person name="Cheng J.X."/>
            <person name="Dai P.F."/>
            <person name="Guo W.B."/>
            <person name="Han X.H."/>
            <person name="Huang E.J."/>
            <person name="Li L.F."/>
            <person name="Wei W."/>
            <person name="Gao Y.C."/>
            <person name="Liu J.Z."/>
            <person name="Shao H.Z."/>
            <person name="Wang X."/>
            <person name="Wang C.C."/>
            <person name="Yang T.C."/>
            <person name="Huo Q.B."/>
            <person name="Li W."/>
            <person name="Chen H.Y."/>
            <person name="Chen S.E."/>
            <person name="Zhou L.G."/>
            <person name="Ni X.B."/>
            <person name="Tian J.H."/>
            <person name="Sheng Y."/>
            <person name="Liu T."/>
            <person name="Pan Y.S."/>
            <person name="Xia L.Y."/>
            <person name="Li J."/>
            <person name="Zhao F."/>
            <person name="Cao W.C."/>
        </authorList>
    </citation>
    <scope>NUCLEOTIDE SEQUENCE [LARGE SCALE GENOMIC DNA]</scope>
    <source>
        <strain evidence="2">HaeL-2018</strain>
    </source>
</reference>
<dbReference type="AlphaFoldDB" id="A0A9J6H676"/>
<accession>A0A9J6H676</accession>
<proteinExistence type="predicted"/>
<evidence type="ECO:0000313" key="2">
    <source>
        <dbReference type="EMBL" id="KAH9382568.1"/>
    </source>
</evidence>
<sequence>MTTPPATLEQPSNFAKDQQSDEEAMEDNQKAARALNQIRELTIDGKTHPVNIYGLATADSGKGVIYDVPRHYNMQQLLDDVYSPAHELLKCRRLGNTGIVVITFQGHKALTKQVSRAQLIPSHIPWTITLRIQI</sequence>
<gene>
    <name evidence="2" type="ORF">HPB48_011994</name>
</gene>
<comment type="caution">
    <text evidence="2">The sequence shown here is derived from an EMBL/GenBank/DDBJ whole genome shotgun (WGS) entry which is preliminary data.</text>
</comment>
<name>A0A9J6H676_HAELO</name>
<dbReference type="VEuPathDB" id="VectorBase:HLOH_054453"/>
<keyword evidence="3" id="KW-1185">Reference proteome</keyword>
<protein>
    <submittedName>
        <fullName evidence="2">Uncharacterized protein</fullName>
    </submittedName>
</protein>
<dbReference type="Proteomes" id="UP000821853">
    <property type="component" value="Chromosome 9"/>
</dbReference>
<evidence type="ECO:0000256" key="1">
    <source>
        <dbReference type="SAM" id="MobiDB-lite"/>
    </source>
</evidence>
<feature type="compositionally biased region" description="Polar residues" evidence="1">
    <location>
        <begin position="1"/>
        <end position="17"/>
    </location>
</feature>
<feature type="region of interest" description="Disordered" evidence="1">
    <location>
        <begin position="1"/>
        <end position="30"/>
    </location>
</feature>